<sequence length="317" mass="35153">MDDAEKNDEDKAEKEKDIDQEPIQDEQAKDEVACVLVSMTHKEKPKLLISASSQSVSSNYVDVQIQQEIPSLLSTPLLDVLASVVPPTPTNPTPPPIPITSTITITEVPTSTSVNFESETLSALQLRVFDLEKEVKELKQADLSTTLRASIRSEVPSAVNLGSSLGYALQKDLQKHTEELRQEYSQKSTSEIRNIKMEHAEKKQKSQYTINHLIRLHLLSLIRNNPCLIPCMNPNQGVADLIKHKKRPHDDDDRDQDPLAGPDQGLKKRKTSKDAEPPKKPKSTGSSKDTTCSQSKSTAPIPDPEWIQGKSVDNEPA</sequence>
<proteinExistence type="predicted"/>
<reference evidence="2" key="2">
    <citation type="submission" date="2022-01" db="EMBL/GenBank/DDBJ databases">
        <authorList>
            <person name="Yamashiro T."/>
            <person name="Shiraishi A."/>
            <person name="Satake H."/>
            <person name="Nakayama K."/>
        </authorList>
    </citation>
    <scope>NUCLEOTIDE SEQUENCE</scope>
</reference>
<feature type="region of interest" description="Disordered" evidence="1">
    <location>
        <begin position="245"/>
        <end position="317"/>
    </location>
</feature>
<feature type="region of interest" description="Disordered" evidence="1">
    <location>
        <begin position="1"/>
        <end position="29"/>
    </location>
</feature>
<dbReference type="Proteomes" id="UP001151760">
    <property type="component" value="Unassembled WGS sequence"/>
</dbReference>
<keyword evidence="3" id="KW-1185">Reference proteome</keyword>
<comment type="caution">
    <text evidence="2">The sequence shown here is derived from an EMBL/GenBank/DDBJ whole genome shotgun (WGS) entry which is preliminary data.</text>
</comment>
<evidence type="ECO:0000313" key="2">
    <source>
        <dbReference type="EMBL" id="GJT00283.1"/>
    </source>
</evidence>
<evidence type="ECO:0000256" key="1">
    <source>
        <dbReference type="SAM" id="MobiDB-lite"/>
    </source>
</evidence>
<accession>A0ABQ5AGE5</accession>
<evidence type="ECO:0000313" key="3">
    <source>
        <dbReference type="Proteomes" id="UP001151760"/>
    </source>
</evidence>
<reference evidence="2" key="1">
    <citation type="journal article" date="2022" name="Int. J. Mol. Sci.">
        <title>Draft Genome of Tanacetum Coccineum: Genomic Comparison of Closely Related Tanacetum-Family Plants.</title>
        <authorList>
            <person name="Yamashiro T."/>
            <person name="Shiraishi A."/>
            <person name="Nakayama K."/>
            <person name="Satake H."/>
        </authorList>
    </citation>
    <scope>NUCLEOTIDE SEQUENCE</scope>
</reference>
<feature type="compositionally biased region" description="Basic and acidic residues" evidence="1">
    <location>
        <begin position="8"/>
        <end position="19"/>
    </location>
</feature>
<protein>
    <submittedName>
        <fullName evidence="2">Uncharacterized protein</fullName>
    </submittedName>
</protein>
<gene>
    <name evidence="2" type="ORF">Tco_0821452</name>
</gene>
<organism evidence="2 3">
    <name type="scientific">Tanacetum coccineum</name>
    <dbReference type="NCBI Taxonomy" id="301880"/>
    <lineage>
        <taxon>Eukaryota</taxon>
        <taxon>Viridiplantae</taxon>
        <taxon>Streptophyta</taxon>
        <taxon>Embryophyta</taxon>
        <taxon>Tracheophyta</taxon>
        <taxon>Spermatophyta</taxon>
        <taxon>Magnoliopsida</taxon>
        <taxon>eudicotyledons</taxon>
        <taxon>Gunneridae</taxon>
        <taxon>Pentapetalae</taxon>
        <taxon>asterids</taxon>
        <taxon>campanulids</taxon>
        <taxon>Asterales</taxon>
        <taxon>Asteraceae</taxon>
        <taxon>Asteroideae</taxon>
        <taxon>Anthemideae</taxon>
        <taxon>Anthemidinae</taxon>
        <taxon>Tanacetum</taxon>
    </lineage>
</organism>
<dbReference type="EMBL" id="BQNB010012183">
    <property type="protein sequence ID" value="GJT00283.1"/>
    <property type="molecule type" value="Genomic_DNA"/>
</dbReference>
<name>A0ABQ5AGE5_9ASTR</name>